<dbReference type="AlphaFoldDB" id="A0A9D4T9S1"/>
<protein>
    <submittedName>
        <fullName evidence="2">Uncharacterized protein</fullName>
    </submittedName>
</protein>
<evidence type="ECO:0000313" key="3">
    <source>
        <dbReference type="Proteomes" id="UP000821837"/>
    </source>
</evidence>
<accession>A0A9D4T9S1</accession>
<dbReference type="Proteomes" id="UP000821837">
    <property type="component" value="Chromosome 1"/>
</dbReference>
<feature type="compositionally biased region" description="Basic and acidic residues" evidence="1">
    <location>
        <begin position="234"/>
        <end position="269"/>
    </location>
</feature>
<reference evidence="2" key="1">
    <citation type="journal article" date="2020" name="Cell">
        <title>Large-Scale Comparative Analyses of Tick Genomes Elucidate Their Genetic Diversity and Vector Capacities.</title>
        <authorList>
            <consortium name="Tick Genome and Microbiome Consortium (TIGMIC)"/>
            <person name="Jia N."/>
            <person name="Wang J."/>
            <person name="Shi W."/>
            <person name="Du L."/>
            <person name="Sun Y."/>
            <person name="Zhan W."/>
            <person name="Jiang J.F."/>
            <person name="Wang Q."/>
            <person name="Zhang B."/>
            <person name="Ji P."/>
            <person name="Bell-Sakyi L."/>
            <person name="Cui X.M."/>
            <person name="Yuan T.T."/>
            <person name="Jiang B.G."/>
            <person name="Yang W.F."/>
            <person name="Lam T.T."/>
            <person name="Chang Q.C."/>
            <person name="Ding S.J."/>
            <person name="Wang X.J."/>
            <person name="Zhu J.G."/>
            <person name="Ruan X.D."/>
            <person name="Zhao L."/>
            <person name="Wei J.T."/>
            <person name="Ye R.Z."/>
            <person name="Que T.C."/>
            <person name="Du C.H."/>
            <person name="Zhou Y.H."/>
            <person name="Cheng J.X."/>
            <person name="Dai P.F."/>
            <person name="Guo W.B."/>
            <person name="Han X.H."/>
            <person name="Huang E.J."/>
            <person name="Li L.F."/>
            <person name="Wei W."/>
            <person name="Gao Y.C."/>
            <person name="Liu J.Z."/>
            <person name="Shao H.Z."/>
            <person name="Wang X."/>
            <person name="Wang C.C."/>
            <person name="Yang T.C."/>
            <person name="Huo Q.B."/>
            <person name="Li W."/>
            <person name="Chen H.Y."/>
            <person name="Chen S.E."/>
            <person name="Zhou L.G."/>
            <person name="Ni X.B."/>
            <person name="Tian J.H."/>
            <person name="Sheng Y."/>
            <person name="Liu T."/>
            <person name="Pan Y.S."/>
            <person name="Xia L.Y."/>
            <person name="Li J."/>
            <person name="Zhao F."/>
            <person name="Cao W.C."/>
        </authorList>
    </citation>
    <scope>NUCLEOTIDE SEQUENCE</scope>
    <source>
        <strain evidence="2">Rsan-2018</strain>
    </source>
</reference>
<evidence type="ECO:0000256" key="1">
    <source>
        <dbReference type="SAM" id="MobiDB-lite"/>
    </source>
</evidence>
<proteinExistence type="predicted"/>
<gene>
    <name evidence="2" type="ORF">HPB52_012046</name>
</gene>
<feature type="compositionally biased region" description="Basic residues" evidence="1">
    <location>
        <begin position="270"/>
        <end position="280"/>
    </location>
</feature>
<sequence length="348" mass="39481">MELEQVEREDISANKIRGGWEMIHARNIKNRTSDADIKPDRKRDATSAEAEDLKRRVSRNIQRMNTAPKKPHLPKGDINVIIRSKDGFKTAGYSVAQIGDCILRATGLKPERVVKDSIRINERQNIVVVSTHVLFRADKYYAMKDFRMGDRTYEVTAYMTAPENASKGIIREIPYYDTPEDIEKRLVNETNSGILQDKKMGVSLCLLYGRDHPTGDRKCKARFKTPYMVEKRQWERKLQENASSEQRHMENKKRVDDTAVLDDEREHRSPSHTRSRSRTRKQGEGSQPRASSGPRARSRSTSLTGTTPMQKEGGHPGPFEVSWAGAASGGRAKVEANPSNANTETKEE</sequence>
<feature type="region of interest" description="Disordered" evidence="1">
    <location>
        <begin position="234"/>
        <end position="348"/>
    </location>
</feature>
<dbReference type="EMBL" id="JABSTV010001245">
    <property type="protein sequence ID" value="KAH7983434.1"/>
    <property type="molecule type" value="Genomic_DNA"/>
</dbReference>
<name>A0A9D4T9S1_RHISA</name>
<feature type="compositionally biased region" description="Basic and acidic residues" evidence="1">
    <location>
        <begin position="31"/>
        <end position="55"/>
    </location>
</feature>
<feature type="region of interest" description="Disordered" evidence="1">
    <location>
        <begin position="27"/>
        <end position="56"/>
    </location>
</feature>
<feature type="compositionally biased region" description="Low complexity" evidence="1">
    <location>
        <begin position="286"/>
        <end position="302"/>
    </location>
</feature>
<evidence type="ECO:0000313" key="2">
    <source>
        <dbReference type="EMBL" id="KAH7983434.1"/>
    </source>
</evidence>
<organism evidence="2 3">
    <name type="scientific">Rhipicephalus sanguineus</name>
    <name type="common">Brown dog tick</name>
    <name type="synonym">Ixodes sanguineus</name>
    <dbReference type="NCBI Taxonomy" id="34632"/>
    <lineage>
        <taxon>Eukaryota</taxon>
        <taxon>Metazoa</taxon>
        <taxon>Ecdysozoa</taxon>
        <taxon>Arthropoda</taxon>
        <taxon>Chelicerata</taxon>
        <taxon>Arachnida</taxon>
        <taxon>Acari</taxon>
        <taxon>Parasitiformes</taxon>
        <taxon>Ixodida</taxon>
        <taxon>Ixodoidea</taxon>
        <taxon>Ixodidae</taxon>
        <taxon>Rhipicephalinae</taxon>
        <taxon>Rhipicephalus</taxon>
        <taxon>Rhipicephalus</taxon>
    </lineage>
</organism>
<reference evidence="2" key="2">
    <citation type="submission" date="2021-09" db="EMBL/GenBank/DDBJ databases">
        <authorList>
            <person name="Jia N."/>
            <person name="Wang J."/>
            <person name="Shi W."/>
            <person name="Du L."/>
            <person name="Sun Y."/>
            <person name="Zhan W."/>
            <person name="Jiang J."/>
            <person name="Wang Q."/>
            <person name="Zhang B."/>
            <person name="Ji P."/>
            <person name="Sakyi L.B."/>
            <person name="Cui X."/>
            <person name="Yuan T."/>
            <person name="Jiang B."/>
            <person name="Yang W."/>
            <person name="Lam T.T.-Y."/>
            <person name="Chang Q."/>
            <person name="Ding S."/>
            <person name="Wang X."/>
            <person name="Zhu J."/>
            <person name="Ruan X."/>
            <person name="Zhao L."/>
            <person name="Wei J."/>
            <person name="Que T."/>
            <person name="Du C."/>
            <person name="Cheng J."/>
            <person name="Dai P."/>
            <person name="Han X."/>
            <person name="Huang E."/>
            <person name="Gao Y."/>
            <person name="Liu J."/>
            <person name="Shao H."/>
            <person name="Ye R."/>
            <person name="Li L."/>
            <person name="Wei W."/>
            <person name="Wang X."/>
            <person name="Wang C."/>
            <person name="Huo Q."/>
            <person name="Li W."/>
            <person name="Guo W."/>
            <person name="Chen H."/>
            <person name="Chen S."/>
            <person name="Zhou L."/>
            <person name="Zhou L."/>
            <person name="Ni X."/>
            <person name="Tian J."/>
            <person name="Zhou Y."/>
            <person name="Sheng Y."/>
            <person name="Liu T."/>
            <person name="Pan Y."/>
            <person name="Xia L."/>
            <person name="Li J."/>
            <person name="Zhao F."/>
            <person name="Cao W."/>
        </authorList>
    </citation>
    <scope>NUCLEOTIDE SEQUENCE</scope>
    <source>
        <strain evidence="2">Rsan-2018</strain>
        <tissue evidence="2">Larvae</tissue>
    </source>
</reference>
<keyword evidence="3" id="KW-1185">Reference proteome</keyword>
<comment type="caution">
    <text evidence="2">The sequence shown here is derived from an EMBL/GenBank/DDBJ whole genome shotgun (WGS) entry which is preliminary data.</text>
</comment>
<feature type="compositionally biased region" description="Polar residues" evidence="1">
    <location>
        <begin position="337"/>
        <end position="348"/>
    </location>
</feature>